<protein>
    <submittedName>
        <fullName evidence="2">Uncharacterized protein</fullName>
    </submittedName>
</protein>
<proteinExistence type="predicted"/>
<evidence type="ECO:0000313" key="3">
    <source>
        <dbReference type="Proteomes" id="UP000003586"/>
    </source>
</evidence>
<keyword evidence="1" id="KW-0812">Transmembrane</keyword>
<keyword evidence="1" id="KW-1133">Transmembrane helix</keyword>
<dbReference type="Proteomes" id="UP000003586">
    <property type="component" value="Chromosome"/>
</dbReference>
<evidence type="ECO:0000256" key="1">
    <source>
        <dbReference type="SAM" id="Phobius"/>
    </source>
</evidence>
<name>W0F6R2_9BACT</name>
<dbReference type="KEGG" id="nso:NIASO_01105"/>
<keyword evidence="3" id="KW-1185">Reference proteome</keyword>
<gene>
    <name evidence="2" type="ORF">NIASO_01105</name>
</gene>
<feature type="transmembrane region" description="Helical" evidence="1">
    <location>
        <begin position="28"/>
        <end position="48"/>
    </location>
</feature>
<keyword evidence="1" id="KW-0472">Membrane</keyword>
<sequence>MLIFFEKNFSDFKISFYLWHSIMKSTRFYTWFYFSFFFFGAKPGSLLLK</sequence>
<evidence type="ECO:0000313" key="2">
    <source>
        <dbReference type="EMBL" id="AHF17066.1"/>
    </source>
</evidence>
<accession>W0F6R2</accession>
<dbReference type="HOGENOM" id="CLU_3138228_0_0_10"/>
<dbReference type="AlphaFoldDB" id="W0F6R2"/>
<reference evidence="2 3" key="1">
    <citation type="submission" date="2013-12" db="EMBL/GenBank/DDBJ databases">
        <authorList>
            <consortium name="DOE Joint Genome Institute"/>
            <person name="Eisen J."/>
            <person name="Huntemann M."/>
            <person name="Han J."/>
            <person name="Chen A."/>
            <person name="Kyrpides N."/>
            <person name="Mavromatis K."/>
            <person name="Markowitz V."/>
            <person name="Palaniappan K."/>
            <person name="Ivanova N."/>
            <person name="Schaumberg A."/>
            <person name="Pati A."/>
            <person name="Liolios K."/>
            <person name="Nordberg H.P."/>
            <person name="Cantor M.N."/>
            <person name="Hua S.X."/>
            <person name="Woyke T."/>
        </authorList>
    </citation>
    <scope>NUCLEOTIDE SEQUENCE [LARGE SCALE GENOMIC DNA]</scope>
    <source>
        <strain evidence="3">DSM 19437</strain>
    </source>
</reference>
<dbReference type="EMBL" id="CP007035">
    <property type="protein sequence ID" value="AHF17066.1"/>
    <property type="molecule type" value="Genomic_DNA"/>
</dbReference>
<organism evidence="2 3">
    <name type="scientific">Niabella soli DSM 19437</name>
    <dbReference type="NCBI Taxonomy" id="929713"/>
    <lineage>
        <taxon>Bacteria</taxon>
        <taxon>Pseudomonadati</taxon>
        <taxon>Bacteroidota</taxon>
        <taxon>Chitinophagia</taxon>
        <taxon>Chitinophagales</taxon>
        <taxon>Chitinophagaceae</taxon>
        <taxon>Niabella</taxon>
    </lineage>
</organism>
<dbReference type="STRING" id="929713.NIASO_01105"/>